<dbReference type="FunCoup" id="A0A066VGU1">
    <property type="interactions" value="122"/>
</dbReference>
<feature type="transmembrane region" description="Helical" evidence="7">
    <location>
        <begin position="591"/>
        <end position="612"/>
    </location>
</feature>
<protein>
    <submittedName>
        <fullName evidence="8">Na+/solute symporter</fullName>
    </submittedName>
</protein>
<dbReference type="GO" id="GO:0005886">
    <property type="term" value="C:plasma membrane"/>
    <property type="evidence" value="ECO:0007669"/>
    <property type="project" value="TreeGrafter"/>
</dbReference>
<proteinExistence type="inferred from homology"/>
<dbReference type="OrthoDB" id="6132759at2759"/>
<keyword evidence="4 7" id="KW-1133">Transmembrane helix</keyword>
<dbReference type="InterPro" id="IPR031155">
    <property type="entry name" value="DUR"/>
</dbReference>
<keyword evidence="3 7" id="KW-0812">Transmembrane</keyword>
<evidence type="ECO:0000256" key="7">
    <source>
        <dbReference type="SAM" id="Phobius"/>
    </source>
</evidence>
<dbReference type="InterPro" id="IPR001734">
    <property type="entry name" value="Na/solute_symporter"/>
</dbReference>
<evidence type="ECO:0000256" key="2">
    <source>
        <dbReference type="ARBA" id="ARBA00006434"/>
    </source>
</evidence>
<feature type="transmembrane region" description="Helical" evidence="7">
    <location>
        <begin position="92"/>
        <end position="109"/>
    </location>
</feature>
<dbReference type="Proteomes" id="UP000027361">
    <property type="component" value="Unassembled WGS sequence"/>
</dbReference>
<evidence type="ECO:0000256" key="6">
    <source>
        <dbReference type="RuleBase" id="RU362091"/>
    </source>
</evidence>
<dbReference type="Pfam" id="PF00474">
    <property type="entry name" value="SSF"/>
    <property type="match status" value="1"/>
</dbReference>
<feature type="transmembrane region" description="Helical" evidence="7">
    <location>
        <begin position="424"/>
        <end position="446"/>
    </location>
</feature>
<feature type="transmembrane region" description="Helical" evidence="7">
    <location>
        <begin position="491"/>
        <end position="512"/>
    </location>
</feature>
<evidence type="ECO:0000256" key="3">
    <source>
        <dbReference type="ARBA" id="ARBA00022692"/>
    </source>
</evidence>
<dbReference type="GO" id="GO:0015204">
    <property type="term" value="F:urea transmembrane transporter activity"/>
    <property type="evidence" value="ECO:0007669"/>
    <property type="project" value="InterPro"/>
</dbReference>
<evidence type="ECO:0000256" key="5">
    <source>
        <dbReference type="ARBA" id="ARBA00023136"/>
    </source>
</evidence>
<dbReference type="HOGENOM" id="CLU_010778_2_1_1"/>
<dbReference type="PANTHER" id="PTHR46154:SF2">
    <property type="entry name" value="SOLUTE SYMPORTER FAMILY TRANSPORTER (AFU_ORTHOLOGUE AFUA_6G03200)"/>
    <property type="match status" value="1"/>
</dbReference>
<dbReference type="NCBIfam" id="TIGR00813">
    <property type="entry name" value="sss"/>
    <property type="match status" value="1"/>
</dbReference>
<dbReference type="PROSITE" id="PS50283">
    <property type="entry name" value="NA_SOLUT_SYMP_3"/>
    <property type="match status" value="1"/>
</dbReference>
<evidence type="ECO:0000256" key="1">
    <source>
        <dbReference type="ARBA" id="ARBA00004141"/>
    </source>
</evidence>
<dbReference type="GeneID" id="25265020"/>
<comment type="caution">
    <text evidence="8">The sequence shown here is derived from an EMBL/GenBank/DDBJ whole genome shotgun (WGS) entry which is preliminary data.</text>
</comment>
<feature type="transmembrane region" description="Helical" evidence="7">
    <location>
        <begin position="130"/>
        <end position="155"/>
    </location>
</feature>
<dbReference type="STRING" id="1037660.A0A066VGU1"/>
<feature type="transmembrane region" description="Helical" evidence="7">
    <location>
        <begin position="453"/>
        <end position="471"/>
    </location>
</feature>
<dbReference type="AlphaFoldDB" id="A0A066VGU1"/>
<feature type="transmembrane region" description="Helical" evidence="7">
    <location>
        <begin position="193"/>
        <end position="215"/>
    </location>
</feature>
<feature type="transmembrane region" description="Helical" evidence="7">
    <location>
        <begin position="624"/>
        <end position="645"/>
    </location>
</feature>
<dbReference type="InParanoid" id="A0A066VGU1"/>
<organism evidence="8 9">
    <name type="scientific">Tilletiaria anomala (strain ATCC 24038 / CBS 436.72 / UBC 951)</name>
    <dbReference type="NCBI Taxonomy" id="1037660"/>
    <lineage>
        <taxon>Eukaryota</taxon>
        <taxon>Fungi</taxon>
        <taxon>Dikarya</taxon>
        <taxon>Basidiomycota</taxon>
        <taxon>Ustilaginomycotina</taxon>
        <taxon>Exobasidiomycetes</taxon>
        <taxon>Georgefischeriales</taxon>
        <taxon>Tilletiariaceae</taxon>
        <taxon>Tilletiaria</taxon>
    </lineage>
</organism>
<dbReference type="Gene3D" id="1.20.1730.10">
    <property type="entry name" value="Sodium/glucose cotransporter"/>
    <property type="match status" value="1"/>
</dbReference>
<feature type="transmembrane region" description="Helical" evidence="7">
    <location>
        <begin position="350"/>
        <end position="380"/>
    </location>
</feature>
<dbReference type="PANTHER" id="PTHR46154">
    <property type="match status" value="1"/>
</dbReference>
<gene>
    <name evidence="8" type="ORF">K437DRAFT_258576</name>
</gene>
<keyword evidence="9" id="KW-1185">Reference proteome</keyword>
<dbReference type="EMBL" id="JMSN01000088">
    <property type="protein sequence ID" value="KDN40706.1"/>
    <property type="molecule type" value="Genomic_DNA"/>
</dbReference>
<comment type="similarity">
    <text evidence="2 6">Belongs to the sodium:solute symporter (SSF) (TC 2.A.21) family.</text>
</comment>
<feature type="transmembrane region" description="Helical" evidence="7">
    <location>
        <begin position="56"/>
        <end position="72"/>
    </location>
</feature>
<dbReference type="InterPro" id="IPR038377">
    <property type="entry name" value="Na/Glc_symporter_sf"/>
</dbReference>
<dbReference type="OMA" id="CKRALKP"/>
<evidence type="ECO:0000313" key="8">
    <source>
        <dbReference type="EMBL" id="KDN40706.1"/>
    </source>
</evidence>
<reference evidence="8 9" key="1">
    <citation type="submission" date="2014-05" db="EMBL/GenBank/DDBJ databases">
        <title>Draft genome sequence of a rare smut relative, Tilletiaria anomala UBC 951.</title>
        <authorList>
            <consortium name="DOE Joint Genome Institute"/>
            <person name="Toome M."/>
            <person name="Kuo A."/>
            <person name="Henrissat B."/>
            <person name="Lipzen A."/>
            <person name="Tritt A."/>
            <person name="Yoshinaga Y."/>
            <person name="Zane M."/>
            <person name="Barry K."/>
            <person name="Grigoriev I.V."/>
            <person name="Spatafora J.W."/>
            <person name="Aimea M.C."/>
        </authorList>
    </citation>
    <scope>NUCLEOTIDE SEQUENCE [LARGE SCALE GENOMIC DNA]</scope>
    <source>
        <strain evidence="8 9">UBC 951</strain>
    </source>
</reference>
<keyword evidence="5 7" id="KW-0472">Membrane</keyword>
<dbReference type="CDD" id="cd11476">
    <property type="entry name" value="SLC5sbd_DUR3"/>
    <property type="match status" value="1"/>
</dbReference>
<feature type="transmembrane region" description="Helical" evidence="7">
    <location>
        <begin position="167"/>
        <end position="186"/>
    </location>
</feature>
<evidence type="ECO:0000313" key="9">
    <source>
        <dbReference type="Proteomes" id="UP000027361"/>
    </source>
</evidence>
<name>A0A066VGU1_TILAU</name>
<sequence>MVSSSAQVLSPSAGWAVVIALGFGFALFMLGLTAVQERYTEVSIKTNDEFSSASRSVKTGLIAAGIVSAWTWAATLLQSSTVAFRYGVSGPFWYAAGATVQVLLFAMMASKTKSNAPFAHTYLQIIRERWGTVAHLSFLFFGLATNILVGSMLILGASATVNQLTGMPTLAAIFLTPVSVAVYALVGGMRSTLIADWTHTAVLVCIILTFAFTVYGTSGKIGSPRAMHDLLLSAAPVSGNAAGSYITMRSLDGLKFGIINICGNFATVFADQSYHQRGIASNPTTATRAFILGGVAWFAVPMVTASSLGLAARALYGKDPDMADLSASEVSAGLAAPAAAAALLGKSGAAAMLVMLYLAVTSATSAQLIAVSSVFTFDVWKPYIQPSASEKQLFWVSHVAVAAWSVALGVLGLIFYEINLSMGWLYTFMGIIIAPAVFPIFSCIVWSKANRTGALVGMFSGLALGIIAWLVSASLLEGSLTVDTTGADNPLVVGNVVSIMVPAIVTIVWSLITPDNYSFEGTRAINTEVSDSTTTSPPADSAMEEGCKEAVDETPATLEKATVKLNEIDPHKHVRSAGLDHEQLQKSFRTAVMVTVPLTFTLLIFVPCMSIIAKTFSPAGLGAWIGICIFWLFCSAFIVIVLPIWESRQAMGQICSGIISDLNGRSRSFSSS</sequence>
<feature type="transmembrane region" description="Helical" evidence="7">
    <location>
        <begin position="392"/>
        <end position="418"/>
    </location>
</feature>
<dbReference type="RefSeq" id="XP_013241483.1">
    <property type="nucleotide sequence ID" value="XM_013386029.1"/>
</dbReference>
<comment type="subcellular location">
    <subcellularLocation>
        <location evidence="1">Membrane</location>
        <topology evidence="1">Multi-pass membrane protein</topology>
    </subcellularLocation>
</comment>
<evidence type="ECO:0000256" key="4">
    <source>
        <dbReference type="ARBA" id="ARBA00022989"/>
    </source>
</evidence>
<accession>A0A066VGU1</accession>
<feature type="transmembrane region" description="Helical" evidence="7">
    <location>
        <begin position="12"/>
        <end position="35"/>
    </location>
</feature>
<feature type="transmembrane region" description="Helical" evidence="7">
    <location>
        <begin position="289"/>
        <end position="311"/>
    </location>
</feature>